<comment type="caution">
    <text evidence="1">The sequence shown here is derived from an EMBL/GenBank/DDBJ whole genome shotgun (WGS) entry which is preliminary data.</text>
</comment>
<gene>
    <name evidence="1" type="ORF">FM996_11265</name>
</gene>
<name>A0A549SU19_METSR</name>
<protein>
    <submittedName>
        <fullName evidence="1">Uncharacterized protein</fullName>
    </submittedName>
</protein>
<evidence type="ECO:0000313" key="2">
    <source>
        <dbReference type="Proteomes" id="UP000316781"/>
    </source>
</evidence>
<dbReference type="EMBL" id="VJMF01000043">
    <property type="protein sequence ID" value="TRL33057.1"/>
    <property type="molecule type" value="Genomic_DNA"/>
</dbReference>
<reference evidence="1 2" key="1">
    <citation type="submission" date="2019-07" db="EMBL/GenBank/DDBJ databases">
        <title>Ln-dependent methylotrophs.</title>
        <authorList>
            <person name="Tani A."/>
        </authorList>
    </citation>
    <scope>NUCLEOTIDE SEQUENCE [LARGE SCALE GENOMIC DNA]</scope>
    <source>
        <strain evidence="1 2">SM89A</strain>
    </source>
</reference>
<dbReference type="AlphaFoldDB" id="A0A549SU19"/>
<proteinExistence type="predicted"/>
<sequence>MISEVAFARDFSAFWRTVTPTLEGFIRRMNRGLYDRDDVPMQTMTAANRRAYVNEVAFETFCVVSLRGQHAEVAQTAEATIAAAADTVKRSASSIPSDGDYEDEFNSAEIQDIKEQVRRLTKRLVTPGSHRLYKPEFRGCGIIDTCRGDALVGNTLFEVKAGDRSFRSIDVRQLLTYLALNFVSGQYGIRFGGLVNPRIGVSFEVEVEELCFEVSGRDASGLLSDISYAISSGEISR</sequence>
<accession>A0A549SU19</accession>
<evidence type="ECO:0000313" key="1">
    <source>
        <dbReference type="EMBL" id="TRL33057.1"/>
    </source>
</evidence>
<organism evidence="1 2">
    <name type="scientific">Methylosinus sporium</name>
    <dbReference type="NCBI Taxonomy" id="428"/>
    <lineage>
        <taxon>Bacteria</taxon>
        <taxon>Pseudomonadati</taxon>
        <taxon>Pseudomonadota</taxon>
        <taxon>Alphaproteobacteria</taxon>
        <taxon>Hyphomicrobiales</taxon>
        <taxon>Methylocystaceae</taxon>
        <taxon>Methylosinus</taxon>
    </lineage>
</organism>
<dbReference type="Proteomes" id="UP000316781">
    <property type="component" value="Unassembled WGS sequence"/>
</dbReference>
<dbReference type="RefSeq" id="WP_142863086.1">
    <property type="nucleotide sequence ID" value="NZ_VJMF01000043.1"/>
</dbReference>